<gene>
    <name evidence="12" type="ORF">COHA_007145</name>
</gene>
<evidence type="ECO:0000313" key="13">
    <source>
        <dbReference type="Proteomes" id="UP001205105"/>
    </source>
</evidence>
<comment type="cofactor">
    <cofactor evidence="2">
        <name>Mg(2+)</name>
        <dbReference type="ChEBI" id="CHEBI:18420"/>
    </cofactor>
</comment>
<dbReference type="EMBL" id="JADXDR010000107">
    <property type="protein sequence ID" value="KAI7839142.1"/>
    <property type="molecule type" value="Genomic_DNA"/>
</dbReference>
<evidence type="ECO:0000256" key="5">
    <source>
        <dbReference type="ARBA" id="ARBA00022723"/>
    </source>
</evidence>
<evidence type="ECO:0000256" key="6">
    <source>
        <dbReference type="ARBA" id="ARBA00022763"/>
    </source>
</evidence>
<keyword evidence="4" id="KW-0540">Nuclease</keyword>
<feature type="domain" description="Endonuclease/exonuclease/phosphatase" evidence="11">
    <location>
        <begin position="30"/>
        <end position="224"/>
    </location>
</feature>
<keyword evidence="13" id="KW-1185">Reference proteome</keyword>
<protein>
    <recommendedName>
        <fullName evidence="11">Endonuclease/exonuclease/phosphatase domain-containing protein</fullName>
    </recommendedName>
</protein>
<dbReference type="GO" id="GO:0003697">
    <property type="term" value="F:single-stranded DNA binding"/>
    <property type="evidence" value="ECO:0007669"/>
    <property type="project" value="TreeGrafter"/>
</dbReference>
<keyword evidence="9" id="KW-0234">DNA repair</keyword>
<evidence type="ECO:0000259" key="11">
    <source>
        <dbReference type="Pfam" id="PF03372"/>
    </source>
</evidence>
<dbReference type="Proteomes" id="UP001205105">
    <property type="component" value="Unassembled WGS sequence"/>
</dbReference>
<keyword evidence="10" id="KW-0539">Nucleus</keyword>
<dbReference type="InterPro" id="IPR005135">
    <property type="entry name" value="Endo/exonuclease/phosphatase"/>
</dbReference>
<proteinExistence type="predicted"/>
<dbReference type="InterPro" id="IPR036691">
    <property type="entry name" value="Endo/exonu/phosph_ase_sf"/>
</dbReference>
<evidence type="ECO:0000256" key="8">
    <source>
        <dbReference type="ARBA" id="ARBA00022842"/>
    </source>
</evidence>
<comment type="cofactor">
    <cofactor evidence="1">
        <name>Mn(2+)</name>
        <dbReference type="ChEBI" id="CHEBI:29035"/>
    </cofactor>
</comment>
<evidence type="ECO:0000256" key="1">
    <source>
        <dbReference type="ARBA" id="ARBA00001936"/>
    </source>
</evidence>
<dbReference type="PANTHER" id="PTHR15822:SF4">
    <property type="entry name" value="TYROSYL-DNA PHOSPHODIESTERASE 2"/>
    <property type="match status" value="1"/>
</dbReference>
<keyword evidence="8" id="KW-0460">Magnesium</keyword>
<comment type="caution">
    <text evidence="12">The sequence shown here is derived from an EMBL/GenBank/DDBJ whole genome shotgun (WGS) entry which is preliminary data.</text>
</comment>
<sequence>MTHAFYLRFAGMPWWQAYHASPMPPVPPLGSHYFTTILWRKDSLAAAKCHLPHPFKETKMGRDLRAVSGSLGGMPLRVCTTHLESPMGGPRQVMWPERRAQMDEMLPLLDASPEPNCLVAGDMNWIPIDGEDKPVPLPPGWVDVWLELRPQDPGWTYDSQVCYQKGRKYGRGSRLDRMFCRLADWQPLAIEMVGQEPIAGLTRTVRTGKTARSDKTIPVWPSDHFGLFAVFVRKQWPGGG</sequence>
<keyword evidence="5" id="KW-0479">Metal-binding</keyword>
<evidence type="ECO:0000256" key="3">
    <source>
        <dbReference type="ARBA" id="ARBA00004322"/>
    </source>
</evidence>
<dbReference type="InterPro" id="IPR051547">
    <property type="entry name" value="TDP2-like"/>
</dbReference>
<dbReference type="PANTHER" id="PTHR15822">
    <property type="entry name" value="TRAF AND TNF RECEPTOR-ASSOCIATED PROTEIN"/>
    <property type="match status" value="1"/>
</dbReference>
<keyword evidence="6" id="KW-0227">DNA damage</keyword>
<dbReference type="GO" id="GO:0070260">
    <property type="term" value="F:5'-tyrosyl-DNA phosphodiesterase activity"/>
    <property type="evidence" value="ECO:0007669"/>
    <property type="project" value="TreeGrafter"/>
</dbReference>
<comment type="subcellular location">
    <subcellularLocation>
        <location evidence="3">Nucleus</location>
        <location evidence="3">PML body</location>
    </subcellularLocation>
</comment>
<dbReference type="GO" id="GO:0005737">
    <property type="term" value="C:cytoplasm"/>
    <property type="evidence" value="ECO:0007669"/>
    <property type="project" value="TreeGrafter"/>
</dbReference>
<evidence type="ECO:0000256" key="2">
    <source>
        <dbReference type="ARBA" id="ARBA00001946"/>
    </source>
</evidence>
<dbReference type="GO" id="GO:0004518">
    <property type="term" value="F:nuclease activity"/>
    <property type="evidence" value="ECO:0007669"/>
    <property type="project" value="UniProtKB-KW"/>
</dbReference>
<evidence type="ECO:0000256" key="9">
    <source>
        <dbReference type="ARBA" id="ARBA00023204"/>
    </source>
</evidence>
<dbReference type="AlphaFoldDB" id="A0AAD5DK58"/>
<name>A0AAD5DK58_9CHLO</name>
<evidence type="ECO:0000313" key="12">
    <source>
        <dbReference type="EMBL" id="KAI7839142.1"/>
    </source>
</evidence>
<evidence type="ECO:0000256" key="7">
    <source>
        <dbReference type="ARBA" id="ARBA00022801"/>
    </source>
</evidence>
<reference evidence="12" key="1">
    <citation type="submission" date="2020-11" db="EMBL/GenBank/DDBJ databases">
        <title>Chlorella ohadii genome sequencing and assembly.</title>
        <authorList>
            <person name="Murik O."/>
            <person name="Treves H."/>
            <person name="Kedem I."/>
            <person name="Shotland Y."/>
            <person name="Kaplan A."/>
        </authorList>
    </citation>
    <scope>NUCLEOTIDE SEQUENCE</scope>
    <source>
        <strain evidence="12">1</strain>
    </source>
</reference>
<dbReference type="GO" id="GO:0046872">
    <property type="term" value="F:metal ion binding"/>
    <property type="evidence" value="ECO:0007669"/>
    <property type="project" value="UniProtKB-KW"/>
</dbReference>
<dbReference type="Gene3D" id="3.60.10.10">
    <property type="entry name" value="Endonuclease/exonuclease/phosphatase"/>
    <property type="match status" value="1"/>
</dbReference>
<dbReference type="SUPFAM" id="SSF56219">
    <property type="entry name" value="DNase I-like"/>
    <property type="match status" value="1"/>
</dbReference>
<organism evidence="12 13">
    <name type="scientific">Chlorella ohadii</name>
    <dbReference type="NCBI Taxonomy" id="2649997"/>
    <lineage>
        <taxon>Eukaryota</taxon>
        <taxon>Viridiplantae</taxon>
        <taxon>Chlorophyta</taxon>
        <taxon>core chlorophytes</taxon>
        <taxon>Trebouxiophyceae</taxon>
        <taxon>Chlorellales</taxon>
        <taxon>Chlorellaceae</taxon>
        <taxon>Chlorella clade</taxon>
        <taxon>Chlorella</taxon>
    </lineage>
</organism>
<dbReference type="CDD" id="cd09080">
    <property type="entry name" value="TDP2"/>
    <property type="match status" value="1"/>
</dbReference>
<keyword evidence="7" id="KW-0378">Hydrolase</keyword>
<evidence type="ECO:0000256" key="10">
    <source>
        <dbReference type="ARBA" id="ARBA00023242"/>
    </source>
</evidence>
<dbReference type="GO" id="GO:0006302">
    <property type="term" value="P:double-strand break repair"/>
    <property type="evidence" value="ECO:0007669"/>
    <property type="project" value="TreeGrafter"/>
</dbReference>
<dbReference type="Pfam" id="PF03372">
    <property type="entry name" value="Exo_endo_phos"/>
    <property type="match status" value="1"/>
</dbReference>
<evidence type="ECO:0000256" key="4">
    <source>
        <dbReference type="ARBA" id="ARBA00022722"/>
    </source>
</evidence>
<accession>A0AAD5DK58</accession>